<dbReference type="Proteomes" id="UP000585437">
    <property type="component" value="Unassembled WGS sequence"/>
</dbReference>
<protein>
    <submittedName>
        <fullName evidence="1">Uncharacterized protein</fullName>
    </submittedName>
</protein>
<keyword evidence="2" id="KW-1185">Reference proteome</keyword>
<comment type="caution">
    <text evidence="1">The sequence shown here is derived from an EMBL/GenBank/DDBJ whole genome shotgun (WGS) entry which is preliminary data.</text>
</comment>
<name>A0A7X0MTX0_9HYPH</name>
<evidence type="ECO:0000313" key="1">
    <source>
        <dbReference type="EMBL" id="MBB6510916.1"/>
    </source>
</evidence>
<dbReference type="EMBL" id="JACHBU010000012">
    <property type="protein sequence ID" value="MBB6510916.1"/>
    <property type="molecule type" value="Genomic_DNA"/>
</dbReference>
<dbReference type="AlphaFoldDB" id="A0A7X0MTX0"/>
<sequence>MTKQGREKTITSSSPGGVLTAAARSAKAGQFVTVSKARFEAVMKAAEHSGLLGEKSKRIGGRISPALIEQAKKHTGIETDTDLIEFALANVALDDNFGATFRKTQGTVDPDLKLGF</sequence>
<organism evidence="1 2">
    <name type="scientific">Rhizobium soli</name>
    <dbReference type="NCBI Taxonomy" id="424798"/>
    <lineage>
        <taxon>Bacteria</taxon>
        <taxon>Pseudomonadati</taxon>
        <taxon>Pseudomonadota</taxon>
        <taxon>Alphaproteobacteria</taxon>
        <taxon>Hyphomicrobiales</taxon>
        <taxon>Rhizobiaceae</taxon>
        <taxon>Rhizobium/Agrobacterium group</taxon>
        <taxon>Rhizobium</taxon>
    </lineage>
</organism>
<accession>A0A7X0MTX0</accession>
<dbReference type="RefSeq" id="WP_246454178.1">
    <property type="nucleotide sequence ID" value="NZ_JACHBU010000012.1"/>
</dbReference>
<proteinExistence type="predicted"/>
<gene>
    <name evidence="1" type="ORF">F4695_004308</name>
</gene>
<reference evidence="1 2" key="1">
    <citation type="submission" date="2020-08" db="EMBL/GenBank/DDBJ databases">
        <title>The Agave Microbiome: Exploring the role of microbial communities in plant adaptations to desert environments.</title>
        <authorList>
            <person name="Partida-Martinez L.P."/>
        </authorList>
    </citation>
    <scope>NUCLEOTIDE SEQUENCE [LARGE SCALE GENOMIC DNA]</scope>
    <source>
        <strain evidence="1 2">AS3.12</strain>
    </source>
</reference>
<evidence type="ECO:0000313" key="2">
    <source>
        <dbReference type="Proteomes" id="UP000585437"/>
    </source>
</evidence>